<organism evidence="3 4">
    <name type="scientific">Leptolyngbya iicbica LK</name>
    <dbReference type="NCBI Taxonomy" id="2294035"/>
    <lineage>
        <taxon>Bacteria</taxon>
        <taxon>Bacillati</taxon>
        <taxon>Cyanobacteriota</taxon>
        <taxon>Cyanophyceae</taxon>
        <taxon>Leptolyngbyales</taxon>
        <taxon>Leptolyngbyaceae</taxon>
        <taxon>Leptolyngbya group</taxon>
        <taxon>Leptolyngbya</taxon>
        <taxon>Leptolyngbya iicbica</taxon>
    </lineage>
</organism>
<feature type="transmembrane region" description="Helical" evidence="1">
    <location>
        <begin position="412"/>
        <end position="432"/>
    </location>
</feature>
<gene>
    <name evidence="3" type="ORF">DYY88_04690</name>
</gene>
<dbReference type="AlphaFoldDB" id="A0A4V2E3I3"/>
<dbReference type="SMART" id="SM01080">
    <property type="entry name" value="CHASE2"/>
    <property type="match status" value="1"/>
</dbReference>
<accession>A0A4V2E3I3</accession>
<keyword evidence="1" id="KW-1133">Transmembrane helix</keyword>
<feature type="domain" description="CHASE2" evidence="2">
    <location>
        <begin position="43"/>
        <end position="377"/>
    </location>
</feature>
<feature type="transmembrane region" description="Helical" evidence="1">
    <location>
        <begin position="388"/>
        <end position="406"/>
    </location>
</feature>
<evidence type="ECO:0000313" key="4">
    <source>
        <dbReference type="Proteomes" id="UP000292459"/>
    </source>
</evidence>
<comment type="caution">
    <text evidence="3">The sequence shown here is derived from an EMBL/GenBank/DDBJ whole genome shotgun (WGS) entry which is preliminary data.</text>
</comment>
<keyword evidence="1" id="KW-0812">Transmembrane</keyword>
<dbReference type="InterPro" id="IPR007890">
    <property type="entry name" value="CHASE2"/>
</dbReference>
<dbReference type="Gene3D" id="3.30.565.10">
    <property type="entry name" value="Histidine kinase-like ATPase, C-terminal domain"/>
    <property type="match status" value="1"/>
</dbReference>
<protein>
    <submittedName>
        <fullName evidence="3">CHASE2 domain-containing protein</fullName>
    </submittedName>
</protein>
<dbReference type="Proteomes" id="UP000292459">
    <property type="component" value="Unassembled WGS sequence"/>
</dbReference>
<keyword evidence="1" id="KW-0472">Membrane</keyword>
<feature type="transmembrane region" description="Helical" evidence="1">
    <location>
        <begin position="364"/>
        <end position="381"/>
    </location>
</feature>
<dbReference type="SUPFAM" id="SSF55874">
    <property type="entry name" value="ATPase domain of HSP90 chaperone/DNA topoisomerase II/histidine kinase"/>
    <property type="match status" value="1"/>
</dbReference>
<evidence type="ECO:0000259" key="2">
    <source>
        <dbReference type="SMART" id="SM01080"/>
    </source>
</evidence>
<reference evidence="3 4" key="1">
    <citation type="submission" date="2018-11" db="EMBL/GenBank/DDBJ databases">
        <title>Whole genome sequencing of an environmental sample.</title>
        <authorList>
            <person name="Sarangi A.N."/>
            <person name="Singh D."/>
            <person name="Tripathy S."/>
        </authorList>
    </citation>
    <scope>NUCLEOTIDE SEQUENCE [LARGE SCALE GENOMIC DNA]</scope>
    <source>
        <strain evidence="3 4">Lakshadweep</strain>
    </source>
</reference>
<name>A0A4V2E3I3_9CYAN</name>
<dbReference type="Pfam" id="PF05226">
    <property type="entry name" value="CHASE2"/>
    <property type="match status" value="1"/>
</dbReference>
<evidence type="ECO:0000256" key="1">
    <source>
        <dbReference type="SAM" id="Phobius"/>
    </source>
</evidence>
<proteinExistence type="predicted"/>
<dbReference type="OrthoDB" id="337251at2"/>
<evidence type="ECO:0000313" key="3">
    <source>
        <dbReference type="EMBL" id="RZM82540.1"/>
    </source>
</evidence>
<keyword evidence="4" id="KW-1185">Reference proteome</keyword>
<sequence>MTMLPFFKAPTRRLKRLARKSSKWPIGYAIIAGVLLTRSLGLFTSLELQTLDFLLQNRFSEETDEAIVIVLFERNTLLINQNDHTELTEQRIAELLKIVLSADPAVVGLNIFLDDQSNAPGREQLVELFKSHPNLIGVQKVLPPRTIDPPKELSEAIIAQQFGMNDAPTDQDGRIRRTFLGSYLDDRDGIPDNNPFKFSFSFKLAEAYLETQGYGLENHPRQPDIPVFKLEDTESFIKIPILKLHSGGYHRETNISDIQSLLNFRSGSSTFQIINAFELFSRSLEPSFLEGKVVIVGQTDSDFPRFLPVTASSGLIQGEIDEDAIIPRMGIVGAELEAHSASQLINAVVDGRPLLHTLPPSAEILLIIGAGLTGICVSLSVGTSARGAIALLACTVLGFLFCYWCIVQFGLWLPVTPMAICLPLAGITYLGFNYRSQRRALLTQRAKLRQANVLEAERRKAIERAFSAIHAGPLQRLSRLLRSAKDGNLQQDHIVQELESLNKEIRGVGERLRQEAIGDVYFFYSEGDIKLDLTHPMHEVLYEVYSLAVQRKLPGFETVKVRAVAIEPFNCKTLNLDIKRQLCWFLEESLQNIGKHAIGTTRIQVSGKHLDEFYSLKIEDNGPGIQSSHLGEGTQSFYRLETLLRGKFARFSKPNGGTVCELSWPSSFNTS</sequence>
<dbReference type="InterPro" id="IPR036890">
    <property type="entry name" value="HATPase_C_sf"/>
</dbReference>
<dbReference type="EMBL" id="QVFV01000001">
    <property type="protein sequence ID" value="RZM82540.1"/>
    <property type="molecule type" value="Genomic_DNA"/>
</dbReference>